<evidence type="ECO:0000313" key="4">
    <source>
        <dbReference type="EMBL" id="KIX99118.1"/>
    </source>
</evidence>
<dbReference type="SUPFAM" id="SSF51735">
    <property type="entry name" value="NAD(P)-binding Rossmann-fold domains"/>
    <property type="match status" value="1"/>
</dbReference>
<gene>
    <name evidence="4" type="ORF">Z520_04694</name>
</gene>
<dbReference type="Pfam" id="PF05368">
    <property type="entry name" value="NmrA"/>
    <property type="match status" value="1"/>
</dbReference>
<evidence type="ECO:0000259" key="3">
    <source>
        <dbReference type="Pfam" id="PF05368"/>
    </source>
</evidence>
<dbReference type="GO" id="GO:0016491">
    <property type="term" value="F:oxidoreductase activity"/>
    <property type="evidence" value="ECO:0007669"/>
    <property type="project" value="UniProtKB-KW"/>
</dbReference>
<feature type="domain" description="NmrA-like" evidence="3">
    <location>
        <begin position="4"/>
        <end position="236"/>
    </location>
</feature>
<proteinExistence type="predicted"/>
<dbReference type="STRING" id="1442371.A0A0D2KQX5"/>
<reference evidence="4 5" key="1">
    <citation type="submission" date="2015-01" db="EMBL/GenBank/DDBJ databases">
        <title>The Genome Sequence of Fonsecaea multimorphosa CBS 102226.</title>
        <authorList>
            <consortium name="The Broad Institute Genomics Platform"/>
            <person name="Cuomo C."/>
            <person name="de Hoog S."/>
            <person name="Gorbushina A."/>
            <person name="Stielow B."/>
            <person name="Teixiera M."/>
            <person name="Abouelleil A."/>
            <person name="Chapman S.B."/>
            <person name="Priest M."/>
            <person name="Young S.K."/>
            <person name="Wortman J."/>
            <person name="Nusbaum C."/>
            <person name="Birren B."/>
        </authorList>
    </citation>
    <scope>NUCLEOTIDE SEQUENCE [LARGE SCALE GENOMIC DNA]</scope>
    <source>
        <strain evidence="4 5">CBS 102226</strain>
    </source>
</reference>
<dbReference type="InterPro" id="IPR045312">
    <property type="entry name" value="PCBER-like"/>
</dbReference>
<dbReference type="InterPro" id="IPR036291">
    <property type="entry name" value="NAD(P)-bd_dom_sf"/>
</dbReference>
<dbReference type="AlphaFoldDB" id="A0A0D2KQX5"/>
<evidence type="ECO:0000313" key="5">
    <source>
        <dbReference type="Proteomes" id="UP000053411"/>
    </source>
</evidence>
<dbReference type="GeneID" id="27710440"/>
<dbReference type="Proteomes" id="UP000053411">
    <property type="component" value="Unassembled WGS sequence"/>
</dbReference>
<dbReference type="InterPro" id="IPR051609">
    <property type="entry name" value="NmrA/Isoflavone_reductase-like"/>
</dbReference>
<dbReference type="OrthoDB" id="9974981at2759"/>
<dbReference type="PANTHER" id="PTHR47706">
    <property type="entry name" value="NMRA-LIKE FAMILY PROTEIN"/>
    <property type="match status" value="1"/>
</dbReference>
<evidence type="ECO:0000256" key="1">
    <source>
        <dbReference type="ARBA" id="ARBA00022857"/>
    </source>
</evidence>
<dbReference type="Gene3D" id="3.40.50.720">
    <property type="entry name" value="NAD(P)-binding Rossmann-like Domain"/>
    <property type="match status" value="1"/>
</dbReference>
<dbReference type="RefSeq" id="XP_016633241.1">
    <property type="nucleotide sequence ID" value="XM_016775198.1"/>
</dbReference>
<dbReference type="CDD" id="cd05259">
    <property type="entry name" value="PCBER_SDR_a"/>
    <property type="match status" value="1"/>
</dbReference>
<evidence type="ECO:0000256" key="2">
    <source>
        <dbReference type="ARBA" id="ARBA00023002"/>
    </source>
</evidence>
<dbReference type="Gene3D" id="3.90.25.10">
    <property type="entry name" value="UDP-galactose 4-epimerase, domain 1"/>
    <property type="match status" value="1"/>
</dbReference>
<dbReference type="VEuPathDB" id="FungiDB:Z520_04694"/>
<keyword evidence="1" id="KW-0521">NADP</keyword>
<dbReference type="InterPro" id="IPR008030">
    <property type="entry name" value="NmrA-like"/>
</dbReference>
<dbReference type="EMBL" id="KN848069">
    <property type="protein sequence ID" value="KIX99118.1"/>
    <property type="molecule type" value="Genomic_DNA"/>
</dbReference>
<accession>A0A0D2KQX5</accession>
<organism evidence="4 5">
    <name type="scientific">Fonsecaea multimorphosa CBS 102226</name>
    <dbReference type="NCBI Taxonomy" id="1442371"/>
    <lineage>
        <taxon>Eukaryota</taxon>
        <taxon>Fungi</taxon>
        <taxon>Dikarya</taxon>
        <taxon>Ascomycota</taxon>
        <taxon>Pezizomycotina</taxon>
        <taxon>Eurotiomycetes</taxon>
        <taxon>Chaetothyriomycetidae</taxon>
        <taxon>Chaetothyriales</taxon>
        <taxon>Herpotrichiellaceae</taxon>
        <taxon>Fonsecaea</taxon>
    </lineage>
</organism>
<keyword evidence="5" id="KW-1185">Reference proteome</keyword>
<keyword evidence="2" id="KW-0560">Oxidoreductase</keyword>
<sequence length="307" mass="32599">MSIKVAVAGATGNLGIPVVKAILTADYPVTVLTRKGSGSISKLPQSPNISVVQVDYSSATSLTEALKGHAVLISTLASAVNTGSGAGQIALVDAAIAAGVERYIPSEFGSDTTNPNTSQLPVFKDKVETLKHLEAAVAANPSFSYTILYNGSFFDWGLAHSTLVDPRHHTATLFDGGDIPISVTNLDTVGQAVVGILKHLSETANRRLYIQDAQVSQNQLIRYAKEKDGVEWTVTHKSTEKTKEESYAELAKGANANPFVAMFGFINVSVFGGDYGGDFSSRLDNHLLGLKGLGEGEIRKQLEEHLP</sequence>
<dbReference type="PANTHER" id="PTHR47706:SF1">
    <property type="entry name" value="CIPA-LIKE, PUTATIVE (AFU_ORTHOLOGUE AFUA_1G12460)-RELATED"/>
    <property type="match status" value="1"/>
</dbReference>
<name>A0A0D2KQX5_9EURO</name>
<protein>
    <recommendedName>
        <fullName evidence="3">NmrA-like domain-containing protein</fullName>
    </recommendedName>
</protein>